<dbReference type="PANTHER" id="PTHR31793">
    <property type="entry name" value="4-HYDROXYBENZOYL-COA THIOESTERASE FAMILY MEMBER"/>
    <property type="match status" value="1"/>
</dbReference>
<dbReference type="InterPro" id="IPR029069">
    <property type="entry name" value="HotDog_dom_sf"/>
</dbReference>
<evidence type="ECO:0000256" key="1">
    <source>
        <dbReference type="ARBA" id="ARBA00005953"/>
    </source>
</evidence>
<accession>A0A968GDM6</accession>
<dbReference type="Proteomes" id="UP000752013">
    <property type="component" value="Unassembled WGS sequence"/>
</dbReference>
<proteinExistence type="inferred from homology"/>
<dbReference type="SUPFAM" id="SSF54637">
    <property type="entry name" value="Thioesterase/thiol ester dehydrase-isomerase"/>
    <property type="match status" value="1"/>
</dbReference>
<evidence type="ECO:0000313" key="4">
    <source>
        <dbReference type="Proteomes" id="UP000752013"/>
    </source>
</evidence>
<dbReference type="RefSeq" id="WP_167703992.1">
    <property type="nucleotide sequence ID" value="NZ_CP118168.1"/>
</dbReference>
<dbReference type="Pfam" id="PF13279">
    <property type="entry name" value="4HBT_2"/>
    <property type="match status" value="1"/>
</dbReference>
<organism evidence="3 4">
    <name type="scientific">Entomospira nematocerorum</name>
    <dbReference type="NCBI Taxonomy" id="2719987"/>
    <lineage>
        <taxon>Bacteria</taxon>
        <taxon>Pseudomonadati</taxon>
        <taxon>Spirochaetota</taxon>
        <taxon>Spirochaetia</taxon>
        <taxon>Spirochaetales</taxon>
        <taxon>Spirochaetaceae</taxon>
        <taxon>Entomospira</taxon>
    </lineage>
</organism>
<reference evidence="3" key="1">
    <citation type="submission" date="2020-03" db="EMBL/GenBank/DDBJ databases">
        <title>Spirochaetal bacteria isolated from arthropods constitute a novel genus Entomospira genus novum within the order Spirochaetales.</title>
        <authorList>
            <person name="Grana-Miraglia L."/>
            <person name="Sikutova S."/>
            <person name="Fingerle V."/>
            <person name="Sing A."/>
            <person name="Castillo-Ramirez S."/>
            <person name="Margos G."/>
            <person name="Rudolf I."/>
        </authorList>
    </citation>
    <scope>NUCLEOTIDE SEQUENCE</scope>
    <source>
        <strain evidence="3">BR208</strain>
    </source>
</reference>
<dbReference type="InterPro" id="IPR050563">
    <property type="entry name" value="4-hydroxybenzoyl-CoA_TE"/>
</dbReference>
<dbReference type="AlphaFoldDB" id="A0A968GDM6"/>
<gene>
    <name evidence="3" type="ORF">HCT46_06430</name>
</gene>
<comment type="similarity">
    <text evidence="1">Belongs to the 4-hydroxybenzoyl-CoA thioesterase family.</text>
</comment>
<dbReference type="PANTHER" id="PTHR31793:SF27">
    <property type="entry name" value="NOVEL THIOESTERASE SUPERFAMILY DOMAIN AND SAPOSIN A-TYPE DOMAIN CONTAINING PROTEIN (0610012H03RIK)"/>
    <property type="match status" value="1"/>
</dbReference>
<dbReference type="InterPro" id="IPR006684">
    <property type="entry name" value="YbgC/YbaW"/>
</dbReference>
<comment type="caution">
    <text evidence="3">The sequence shown here is derived from an EMBL/GenBank/DDBJ whole genome shotgun (WGS) entry which is preliminary data.</text>
</comment>
<dbReference type="NCBIfam" id="TIGR00051">
    <property type="entry name" value="YbgC/FadM family acyl-CoA thioesterase"/>
    <property type="match status" value="1"/>
</dbReference>
<evidence type="ECO:0000256" key="2">
    <source>
        <dbReference type="ARBA" id="ARBA00022801"/>
    </source>
</evidence>
<dbReference type="EMBL" id="JAATLK010000001">
    <property type="protein sequence ID" value="NIZ47543.1"/>
    <property type="molecule type" value="Genomic_DNA"/>
</dbReference>
<keyword evidence="2" id="KW-0378">Hydrolase</keyword>
<dbReference type="PIRSF" id="PIRSF003230">
    <property type="entry name" value="YbgC"/>
    <property type="match status" value="1"/>
</dbReference>
<protein>
    <submittedName>
        <fullName evidence="3">Acyl-CoA thioesterase</fullName>
    </submittedName>
</protein>
<dbReference type="CDD" id="cd00586">
    <property type="entry name" value="4HBT"/>
    <property type="match status" value="1"/>
</dbReference>
<evidence type="ECO:0000313" key="3">
    <source>
        <dbReference type="EMBL" id="NIZ47543.1"/>
    </source>
</evidence>
<name>A0A968GDM6_9SPIO</name>
<sequence>MEQEAKDLFITKMQVRTYECDYANVVNNANYLHFFEQARHLFTLQYGIDTVKLAADGVITVVAKIDIKFIRSLQVNDFFTVHTRIKEHSPIRVIFEQTIYKDADPQQPITQAVSTIACVINGKPAPFPNEIFGVLFN</sequence>
<dbReference type="Gene3D" id="3.10.129.10">
    <property type="entry name" value="Hotdog Thioesterase"/>
    <property type="match status" value="1"/>
</dbReference>
<dbReference type="GO" id="GO:0047617">
    <property type="term" value="F:fatty acyl-CoA hydrolase activity"/>
    <property type="evidence" value="ECO:0007669"/>
    <property type="project" value="TreeGrafter"/>
</dbReference>
<keyword evidence="4" id="KW-1185">Reference proteome</keyword>